<sequence>MIFTDIEYIQSHQRNKLRDTIMMRFPCTPRLFWSRTCSLHNGFFGCDYSLPPATIPYSTHFRLAVKTPKNEGLPDYDSPYGGLSYEWSEMGFLSISTPGWNIMLCFNVPKSFISRLQTNLPTMLQDSQGRYALHVPLLEQLAVSFDTSIEYIQGTVASIEKDLTDSASISSESNSTGASFVQQRKSQLAAIFEISRHATQLVETTQIAADTVERMKVECEAFAATQKGATLSSRARRLAFVHSMIRGLSARAATNEKRLANEQNMLSNMISLHNSEALQKLVVANADSA</sequence>
<dbReference type="OMA" id="WESNGFF"/>
<name>A0A074YYW2_AURSE</name>
<dbReference type="InParanoid" id="A0A074YYW2"/>
<protein>
    <submittedName>
        <fullName evidence="1">Uncharacterized protein</fullName>
    </submittedName>
</protein>
<dbReference type="AlphaFoldDB" id="A0A074YYW2"/>
<accession>A0A074YYW2</accession>
<proteinExistence type="predicted"/>
<dbReference type="GeneID" id="25362266"/>
<evidence type="ECO:0000313" key="2">
    <source>
        <dbReference type="Proteomes" id="UP000030641"/>
    </source>
</evidence>
<dbReference type="RefSeq" id="XP_013348359.1">
    <property type="nucleotide sequence ID" value="XM_013492905.1"/>
</dbReference>
<dbReference type="EMBL" id="KL584750">
    <property type="protein sequence ID" value="KEQ99357.1"/>
    <property type="molecule type" value="Genomic_DNA"/>
</dbReference>
<gene>
    <name evidence="1" type="ORF">AUEXF2481DRAFT_172582</name>
</gene>
<dbReference type="STRING" id="1043005.A0A074YYW2"/>
<dbReference type="Proteomes" id="UP000030641">
    <property type="component" value="Unassembled WGS sequence"/>
</dbReference>
<organism evidence="1 2">
    <name type="scientific">Aureobasidium subglaciale (strain EXF-2481)</name>
    <name type="common">Aureobasidium pullulans var. subglaciale</name>
    <dbReference type="NCBI Taxonomy" id="1043005"/>
    <lineage>
        <taxon>Eukaryota</taxon>
        <taxon>Fungi</taxon>
        <taxon>Dikarya</taxon>
        <taxon>Ascomycota</taxon>
        <taxon>Pezizomycotina</taxon>
        <taxon>Dothideomycetes</taxon>
        <taxon>Dothideomycetidae</taxon>
        <taxon>Dothideales</taxon>
        <taxon>Saccotheciaceae</taxon>
        <taxon>Aureobasidium</taxon>
    </lineage>
</organism>
<reference evidence="1 2" key="1">
    <citation type="journal article" date="2014" name="BMC Genomics">
        <title>Genome sequencing of four Aureobasidium pullulans varieties: biotechnological potential, stress tolerance, and description of new species.</title>
        <authorList>
            <person name="Gostin Ar C."/>
            <person name="Ohm R.A."/>
            <person name="Kogej T."/>
            <person name="Sonjak S."/>
            <person name="Turk M."/>
            <person name="Zajc J."/>
            <person name="Zalar P."/>
            <person name="Grube M."/>
            <person name="Sun H."/>
            <person name="Han J."/>
            <person name="Sharma A."/>
            <person name="Chiniquy J."/>
            <person name="Ngan C.Y."/>
            <person name="Lipzen A."/>
            <person name="Barry K."/>
            <person name="Grigoriev I.V."/>
            <person name="Gunde-Cimerman N."/>
        </authorList>
    </citation>
    <scope>NUCLEOTIDE SEQUENCE [LARGE SCALE GENOMIC DNA]</scope>
    <source>
        <strain evidence="1 2">EXF-2481</strain>
    </source>
</reference>
<dbReference type="HOGENOM" id="CLU_874302_0_0_1"/>
<dbReference type="OrthoDB" id="2830640at2759"/>
<keyword evidence="2" id="KW-1185">Reference proteome</keyword>
<evidence type="ECO:0000313" key="1">
    <source>
        <dbReference type="EMBL" id="KEQ99357.1"/>
    </source>
</evidence>